<evidence type="ECO:0000313" key="1">
    <source>
        <dbReference type="EMBL" id="WFD49508.1"/>
    </source>
</evidence>
<dbReference type="EMBL" id="CP046238">
    <property type="protein sequence ID" value="WFD49508.1"/>
    <property type="molecule type" value="Genomic_DNA"/>
</dbReference>
<protein>
    <submittedName>
        <fullName evidence="1">Golgi membrane exchange factor (Ric1p-Rgp1p) subunit</fullName>
    </submittedName>
</protein>
<organism evidence="1 2">
    <name type="scientific">Malassezia furfur</name>
    <name type="common">Pityriasis versicolor infection agent</name>
    <name type="synonym">Pityrosporum furfur</name>
    <dbReference type="NCBI Taxonomy" id="55194"/>
    <lineage>
        <taxon>Eukaryota</taxon>
        <taxon>Fungi</taxon>
        <taxon>Dikarya</taxon>
        <taxon>Basidiomycota</taxon>
        <taxon>Ustilaginomycotina</taxon>
        <taxon>Malasseziomycetes</taxon>
        <taxon>Malasseziales</taxon>
        <taxon>Malasseziaceae</taxon>
        <taxon>Malassezia</taxon>
    </lineage>
</organism>
<reference evidence="1 2" key="1">
    <citation type="journal article" date="2020" name="Elife">
        <title>Loss of centromere function drives karyotype evolution in closely related Malassezia species.</title>
        <authorList>
            <person name="Sankaranarayanan S.R."/>
            <person name="Ianiri G."/>
            <person name="Coelho M.A."/>
            <person name="Reza M.H."/>
            <person name="Thimmappa B.C."/>
            <person name="Ganguly P."/>
            <person name="Vadnala R.N."/>
            <person name="Sun S."/>
            <person name="Siddharthan R."/>
            <person name="Tellgren-Roth C."/>
            <person name="Dawson T.L."/>
            <person name="Heitman J."/>
            <person name="Sanyal K."/>
        </authorList>
    </citation>
    <scope>NUCLEOTIDE SEQUENCE [LARGE SCALE GENOMIC DNA]</scope>
    <source>
        <strain evidence="1">CBS14141</strain>
    </source>
</reference>
<name>A0ABY8EV83_MALFU</name>
<accession>A0ABY8EV83</accession>
<dbReference type="Pfam" id="PF08737">
    <property type="entry name" value="Rgp1"/>
    <property type="match status" value="1"/>
</dbReference>
<dbReference type="InterPro" id="IPR014848">
    <property type="entry name" value="Rgp1"/>
</dbReference>
<evidence type="ECO:0000313" key="2">
    <source>
        <dbReference type="Proteomes" id="UP000818624"/>
    </source>
</evidence>
<proteinExistence type="predicted"/>
<dbReference type="PANTHER" id="PTHR12507">
    <property type="entry name" value="REDUCED GROWTH PHENOTYPE 1 RGP1, YEAST -RELATED"/>
    <property type="match status" value="1"/>
</dbReference>
<keyword evidence="2" id="KW-1185">Reference proteome</keyword>
<sequence length="228" mass="24361">MAALIADLRHGDAAAATARRGDAAAPTCADVVTELARSAGKVSYDIAKDGHLAAVLTLARTRYRLGDAVHAVVRINLPTSRVRIVRLAASLETHEEVNAALAALPAQRMQRHTRQVYATHHESTLDTRQTSVQLTLPRGATPAFATSAVQLHWTLRVSLLTHTRADGGPAPAHIARAHDAYAAFHTAWERTPTLTADGARLEIVEASVPIGVLPSTARTKTVPIDMYA</sequence>
<dbReference type="Proteomes" id="UP000818624">
    <property type="component" value="Chromosome 5"/>
</dbReference>
<gene>
    <name evidence="1" type="primary">RGP1_2</name>
    <name evidence="1" type="ORF">GLX27_004191</name>
</gene>